<evidence type="ECO:0000313" key="1">
    <source>
        <dbReference type="EMBL" id="MDX7989691.1"/>
    </source>
</evidence>
<dbReference type="Proteomes" id="UP001271890">
    <property type="component" value="Unassembled WGS sequence"/>
</dbReference>
<accession>A0ABU4SFW4</accession>
<sequence>MIFTIFVPGLGNLNILGAPFDTIYFGCHPPITTLNLLPRKLLRLTCSFSGESALFVYIPGLSQLNILQILQVLNGLTIE</sequence>
<reference evidence="2" key="1">
    <citation type="journal article" date="2024" name="Toxins">
        <title>Genome Sequence Analysis of Native Xenorhabdus Strains Isolated from Entomopathogenic Nematodes in Argentina.</title>
        <authorList>
            <person name="Palma L."/>
            <person name="Frizzo L."/>
            <person name="Kaiser S."/>
            <person name="Berry C."/>
            <person name="Caballero P."/>
            <person name="Bode H.B."/>
            <person name="Del Valle E.E."/>
        </authorList>
    </citation>
    <scope>NUCLEOTIDE SEQUENCE [LARGE SCALE GENOMIC DNA]</scope>
    <source>
        <strain evidence="2">12</strain>
    </source>
</reference>
<organism evidence="1 2">
    <name type="scientific">Xenorhabdus santafensis</name>
    <dbReference type="NCBI Taxonomy" id="2582833"/>
    <lineage>
        <taxon>Bacteria</taxon>
        <taxon>Pseudomonadati</taxon>
        <taxon>Pseudomonadota</taxon>
        <taxon>Gammaproteobacteria</taxon>
        <taxon>Enterobacterales</taxon>
        <taxon>Morganellaceae</taxon>
        <taxon>Xenorhabdus</taxon>
    </lineage>
</organism>
<evidence type="ECO:0000313" key="2">
    <source>
        <dbReference type="Proteomes" id="UP001271890"/>
    </source>
</evidence>
<keyword evidence="2" id="KW-1185">Reference proteome</keyword>
<dbReference type="EMBL" id="VCDN01000455">
    <property type="protein sequence ID" value="MDX7989691.1"/>
    <property type="molecule type" value="Genomic_DNA"/>
</dbReference>
<gene>
    <name evidence="1" type="ORF">FE392_20895</name>
</gene>
<name>A0ABU4SFW4_9GAMM</name>
<proteinExistence type="predicted"/>
<feature type="non-terminal residue" evidence="1">
    <location>
        <position position="79"/>
    </location>
</feature>
<comment type="caution">
    <text evidence="1">The sequence shown here is derived from an EMBL/GenBank/DDBJ whole genome shotgun (WGS) entry which is preliminary data.</text>
</comment>
<protein>
    <submittedName>
        <fullName evidence="1">Uncharacterized protein</fullName>
    </submittedName>
</protein>
<dbReference type="RefSeq" id="WP_319932002.1">
    <property type="nucleotide sequence ID" value="NZ_VCDN01000455.1"/>
</dbReference>